<name>A0A6A6W697_9PEZI</name>
<keyword evidence="1" id="KW-1133">Transmembrane helix</keyword>
<sequence>MMEMPRVTLLHRYATSARNVAYLFNSHWPKQWVMLPAWLCCVLWYWIYRVPYYRRNSSVEHGIDTFFLPNLIVRLYYCRSKA</sequence>
<dbReference type="GeneID" id="54482407"/>
<dbReference type="EMBL" id="ML996573">
    <property type="protein sequence ID" value="KAF2757554.1"/>
    <property type="molecule type" value="Genomic_DNA"/>
</dbReference>
<dbReference type="RefSeq" id="XP_033600005.1">
    <property type="nucleotide sequence ID" value="XM_033741353.1"/>
</dbReference>
<keyword evidence="1" id="KW-0812">Transmembrane</keyword>
<evidence type="ECO:0000313" key="3">
    <source>
        <dbReference type="Proteomes" id="UP000799437"/>
    </source>
</evidence>
<protein>
    <submittedName>
        <fullName evidence="2">Uncharacterized protein</fullName>
    </submittedName>
</protein>
<proteinExistence type="predicted"/>
<keyword evidence="1" id="KW-0472">Membrane</keyword>
<gene>
    <name evidence="2" type="ORF">EJ05DRAFT_393914</name>
</gene>
<accession>A0A6A6W697</accession>
<reference evidence="2" key="1">
    <citation type="journal article" date="2020" name="Stud. Mycol.">
        <title>101 Dothideomycetes genomes: a test case for predicting lifestyles and emergence of pathogens.</title>
        <authorList>
            <person name="Haridas S."/>
            <person name="Albert R."/>
            <person name="Binder M."/>
            <person name="Bloem J."/>
            <person name="Labutti K."/>
            <person name="Salamov A."/>
            <person name="Andreopoulos B."/>
            <person name="Baker S."/>
            <person name="Barry K."/>
            <person name="Bills G."/>
            <person name="Bluhm B."/>
            <person name="Cannon C."/>
            <person name="Castanera R."/>
            <person name="Culley D."/>
            <person name="Daum C."/>
            <person name="Ezra D."/>
            <person name="Gonzalez J."/>
            <person name="Henrissat B."/>
            <person name="Kuo A."/>
            <person name="Liang C."/>
            <person name="Lipzen A."/>
            <person name="Lutzoni F."/>
            <person name="Magnuson J."/>
            <person name="Mondo S."/>
            <person name="Nolan M."/>
            <person name="Ohm R."/>
            <person name="Pangilinan J."/>
            <person name="Park H.-J."/>
            <person name="Ramirez L."/>
            <person name="Alfaro M."/>
            <person name="Sun H."/>
            <person name="Tritt A."/>
            <person name="Yoshinaga Y."/>
            <person name="Zwiers L.-H."/>
            <person name="Turgeon B."/>
            <person name="Goodwin S."/>
            <person name="Spatafora J."/>
            <person name="Crous P."/>
            <person name="Grigoriev I."/>
        </authorList>
    </citation>
    <scope>NUCLEOTIDE SEQUENCE</scope>
    <source>
        <strain evidence="2">CBS 121739</strain>
    </source>
</reference>
<dbReference type="Proteomes" id="UP000799437">
    <property type="component" value="Unassembled WGS sequence"/>
</dbReference>
<evidence type="ECO:0000313" key="2">
    <source>
        <dbReference type="EMBL" id="KAF2757554.1"/>
    </source>
</evidence>
<feature type="transmembrane region" description="Helical" evidence="1">
    <location>
        <begin position="32"/>
        <end position="48"/>
    </location>
</feature>
<organism evidence="2 3">
    <name type="scientific">Pseudovirgaria hyperparasitica</name>
    <dbReference type="NCBI Taxonomy" id="470096"/>
    <lineage>
        <taxon>Eukaryota</taxon>
        <taxon>Fungi</taxon>
        <taxon>Dikarya</taxon>
        <taxon>Ascomycota</taxon>
        <taxon>Pezizomycotina</taxon>
        <taxon>Dothideomycetes</taxon>
        <taxon>Dothideomycetes incertae sedis</taxon>
        <taxon>Acrospermales</taxon>
        <taxon>Acrospermaceae</taxon>
        <taxon>Pseudovirgaria</taxon>
    </lineage>
</organism>
<evidence type="ECO:0000256" key="1">
    <source>
        <dbReference type="SAM" id="Phobius"/>
    </source>
</evidence>
<keyword evidence="3" id="KW-1185">Reference proteome</keyword>
<dbReference type="AlphaFoldDB" id="A0A6A6W697"/>